<dbReference type="OrthoDB" id="330626at2157"/>
<evidence type="ECO:0000259" key="2">
    <source>
        <dbReference type="Pfam" id="PF16927"/>
    </source>
</evidence>
<keyword evidence="1" id="KW-0472">Membrane</keyword>
<feature type="transmembrane region" description="Helical" evidence="1">
    <location>
        <begin position="182"/>
        <end position="201"/>
    </location>
</feature>
<keyword evidence="4" id="KW-1185">Reference proteome</keyword>
<feature type="transmembrane region" description="Helical" evidence="1">
    <location>
        <begin position="39"/>
        <end position="61"/>
    </location>
</feature>
<protein>
    <recommendedName>
        <fullName evidence="2">Histidine kinase N-terminal 7TM region domain-containing protein</fullName>
    </recommendedName>
</protein>
<keyword evidence="1" id="KW-0812">Transmembrane</keyword>
<dbReference type="AlphaFoldDB" id="M0PPI9"/>
<dbReference type="InterPro" id="IPR031621">
    <property type="entry name" value="HisKA_7TM"/>
</dbReference>
<comment type="caution">
    <text evidence="3">The sequence shown here is derived from an EMBL/GenBank/DDBJ whole genome shotgun (WGS) entry which is preliminary data.</text>
</comment>
<feature type="domain" description="Histidine kinase N-terminal 7TM region" evidence="2">
    <location>
        <begin position="16"/>
        <end position="208"/>
    </location>
</feature>
<feature type="transmembrane region" description="Helical" evidence="1">
    <location>
        <begin position="207"/>
        <end position="225"/>
    </location>
</feature>
<dbReference type="Proteomes" id="UP000011575">
    <property type="component" value="Unassembled WGS sequence"/>
</dbReference>
<evidence type="ECO:0000313" key="3">
    <source>
        <dbReference type="EMBL" id="EMA70800.1"/>
    </source>
</evidence>
<dbReference type="EMBL" id="AOJI01000002">
    <property type="protein sequence ID" value="EMA70800.1"/>
    <property type="molecule type" value="Genomic_DNA"/>
</dbReference>
<keyword evidence="1" id="KW-1133">Transmembrane helix</keyword>
<feature type="transmembrane region" description="Helical" evidence="1">
    <location>
        <begin position="6"/>
        <end position="27"/>
    </location>
</feature>
<organism evidence="3 4">
    <name type="scientific">Halorubrum aidingense JCM 13560</name>
    <dbReference type="NCBI Taxonomy" id="1230454"/>
    <lineage>
        <taxon>Archaea</taxon>
        <taxon>Methanobacteriati</taxon>
        <taxon>Methanobacteriota</taxon>
        <taxon>Stenosarchaea group</taxon>
        <taxon>Halobacteria</taxon>
        <taxon>Halobacteriales</taxon>
        <taxon>Haloferacaceae</taxon>
        <taxon>Halorubrum</taxon>
    </lineage>
</organism>
<feature type="transmembrane region" description="Helical" evidence="1">
    <location>
        <begin position="137"/>
        <end position="170"/>
    </location>
</feature>
<accession>M0PPI9</accession>
<sequence length="228" mass="23281">MAPSTASIVTAALGTLAVVVAAGPGLWTAITHRDSDNGLSFGLLTVGVAVWNGTTILQVLAQEVAVQTYFLGLSLVGTAMTGLGWVLFASTAHSTPRHLERRSVYALAALTVGLHSGIAVTAPIHELYWSGIADTSAVYGVITVIATTGYWVQLAAMIGLFGVGSWLFALTPQQSTERRYSTAYAGCGIAVALTLLASSAMAPGAGMLAPLVATGLVVIGVVQAARPV</sequence>
<name>M0PPI9_9EURY</name>
<proteinExistence type="predicted"/>
<evidence type="ECO:0000256" key="1">
    <source>
        <dbReference type="SAM" id="Phobius"/>
    </source>
</evidence>
<feature type="transmembrane region" description="Helical" evidence="1">
    <location>
        <begin position="104"/>
        <end position="125"/>
    </location>
</feature>
<reference evidence="3 4" key="1">
    <citation type="journal article" date="2014" name="PLoS Genet.">
        <title>Phylogenetically driven sequencing of extremely halophilic archaea reveals strategies for static and dynamic osmo-response.</title>
        <authorList>
            <person name="Becker E.A."/>
            <person name="Seitzer P.M."/>
            <person name="Tritt A."/>
            <person name="Larsen D."/>
            <person name="Krusor M."/>
            <person name="Yao A.I."/>
            <person name="Wu D."/>
            <person name="Madern D."/>
            <person name="Eisen J.A."/>
            <person name="Darling A.E."/>
            <person name="Facciotti M.T."/>
        </authorList>
    </citation>
    <scope>NUCLEOTIDE SEQUENCE [LARGE SCALE GENOMIC DNA]</scope>
    <source>
        <strain evidence="3 4">JCM 13560</strain>
    </source>
</reference>
<dbReference type="STRING" id="1230454.C461_00887"/>
<feature type="transmembrane region" description="Helical" evidence="1">
    <location>
        <begin position="67"/>
        <end position="92"/>
    </location>
</feature>
<dbReference type="Pfam" id="PF16927">
    <property type="entry name" value="HisKA_7TM"/>
    <property type="match status" value="1"/>
</dbReference>
<gene>
    <name evidence="3" type="ORF">C461_00887</name>
</gene>
<evidence type="ECO:0000313" key="4">
    <source>
        <dbReference type="Proteomes" id="UP000011575"/>
    </source>
</evidence>
<dbReference type="RefSeq" id="WP_007997777.1">
    <property type="nucleotide sequence ID" value="NZ_AOJI01000002.1"/>
</dbReference>